<keyword evidence="2" id="KW-1185">Reference proteome</keyword>
<name>A0A1A9UFF1_GLOAU</name>
<reference evidence="1" key="1">
    <citation type="submission" date="2020-05" db="UniProtKB">
        <authorList>
            <consortium name="EnsemblMetazoa"/>
        </authorList>
    </citation>
    <scope>IDENTIFICATION</scope>
    <source>
        <strain evidence="1">TTRI</strain>
    </source>
</reference>
<proteinExistence type="predicted"/>
<organism evidence="1 2">
    <name type="scientific">Glossina austeni</name>
    <name type="common">Savannah tsetse fly</name>
    <dbReference type="NCBI Taxonomy" id="7395"/>
    <lineage>
        <taxon>Eukaryota</taxon>
        <taxon>Metazoa</taxon>
        <taxon>Ecdysozoa</taxon>
        <taxon>Arthropoda</taxon>
        <taxon>Hexapoda</taxon>
        <taxon>Insecta</taxon>
        <taxon>Pterygota</taxon>
        <taxon>Neoptera</taxon>
        <taxon>Endopterygota</taxon>
        <taxon>Diptera</taxon>
        <taxon>Brachycera</taxon>
        <taxon>Muscomorpha</taxon>
        <taxon>Hippoboscoidea</taxon>
        <taxon>Glossinidae</taxon>
        <taxon>Glossina</taxon>
    </lineage>
</organism>
<protein>
    <submittedName>
        <fullName evidence="1">Uncharacterized protein</fullName>
    </submittedName>
</protein>
<accession>A0A1A9UFF1</accession>
<sequence>MEEEEVAAVLLAPEMVLLPTLVEIQSLISGKKRDYIEIVVVVVVPVATVAATL</sequence>
<evidence type="ECO:0000313" key="1">
    <source>
        <dbReference type="EnsemblMetazoa" id="GAUT003167-PA"/>
    </source>
</evidence>
<dbReference type="EnsemblMetazoa" id="GAUT003167-RA">
    <property type="protein sequence ID" value="GAUT003167-PA"/>
    <property type="gene ID" value="GAUT003167"/>
</dbReference>
<dbReference type="AlphaFoldDB" id="A0A1A9UFF1"/>
<dbReference type="Proteomes" id="UP000078200">
    <property type="component" value="Unassembled WGS sequence"/>
</dbReference>
<evidence type="ECO:0000313" key="2">
    <source>
        <dbReference type="Proteomes" id="UP000078200"/>
    </source>
</evidence>
<dbReference type="VEuPathDB" id="VectorBase:GAUT003167"/>